<dbReference type="OrthoDB" id="7536094at2759"/>
<gene>
    <name evidence="2" type="ORF">GSOID_T00003356001</name>
</gene>
<evidence type="ECO:0008006" key="4">
    <source>
        <dbReference type="Google" id="ProtNLM"/>
    </source>
</evidence>
<keyword evidence="3" id="KW-1185">Reference proteome</keyword>
<reference evidence="2" key="1">
    <citation type="journal article" date="2010" name="Science">
        <title>Plasticity of animal genome architecture unmasked by rapid evolution of a pelagic tunicate.</title>
        <authorList>
            <person name="Denoeud F."/>
            <person name="Henriet S."/>
            <person name="Mungpakdee S."/>
            <person name="Aury J.M."/>
            <person name="Da Silva C."/>
            <person name="Brinkmann H."/>
            <person name="Mikhaleva J."/>
            <person name="Olsen L.C."/>
            <person name="Jubin C."/>
            <person name="Canestro C."/>
            <person name="Bouquet J.M."/>
            <person name="Danks G."/>
            <person name="Poulain J."/>
            <person name="Campsteijn C."/>
            <person name="Adamski M."/>
            <person name="Cross I."/>
            <person name="Yadetie F."/>
            <person name="Muffato M."/>
            <person name="Louis A."/>
            <person name="Butcher S."/>
            <person name="Tsagkogeorga G."/>
            <person name="Konrad A."/>
            <person name="Singh S."/>
            <person name="Jensen M.F."/>
            <person name="Cong E.H."/>
            <person name="Eikeseth-Otteraa H."/>
            <person name="Noel B."/>
            <person name="Anthouard V."/>
            <person name="Porcel B.M."/>
            <person name="Kachouri-Lafond R."/>
            <person name="Nishino A."/>
            <person name="Ugolini M."/>
            <person name="Chourrout P."/>
            <person name="Nishida H."/>
            <person name="Aasland R."/>
            <person name="Huzurbazar S."/>
            <person name="Westhof E."/>
            <person name="Delsuc F."/>
            <person name="Lehrach H."/>
            <person name="Reinhardt R."/>
            <person name="Weissenbach J."/>
            <person name="Roy S.W."/>
            <person name="Artiguenave F."/>
            <person name="Postlethwait J.H."/>
            <person name="Manak J.R."/>
            <person name="Thompson E.M."/>
            <person name="Jaillon O."/>
            <person name="Du Pasquier L."/>
            <person name="Boudinot P."/>
            <person name="Liberles D.A."/>
            <person name="Volff J.N."/>
            <person name="Philippe H."/>
            <person name="Lenhard B."/>
            <person name="Roest Crollius H."/>
            <person name="Wincker P."/>
            <person name="Chourrout D."/>
        </authorList>
    </citation>
    <scope>NUCLEOTIDE SEQUENCE [LARGE SCALE GENOMIC DNA]</scope>
</reference>
<dbReference type="EMBL" id="FN653027">
    <property type="protein sequence ID" value="CBY07992.1"/>
    <property type="molecule type" value="Genomic_DNA"/>
</dbReference>
<feature type="region of interest" description="Disordered" evidence="1">
    <location>
        <begin position="150"/>
        <end position="171"/>
    </location>
</feature>
<accession>E4X6U6</accession>
<organism evidence="2">
    <name type="scientific">Oikopleura dioica</name>
    <name type="common">Tunicate</name>
    <dbReference type="NCBI Taxonomy" id="34765"/>
    <lineage>
        <taxon>Eukaryota</taxon>
        <taxon>Metazoa</taxon>
        <taxon>Chordata</taxon>
        <taxon>Tunicata</taxon>
        <taxon>Appendicularia</taxon>
        <taxon>Copelata</taxon>
        <taxon>Oikopleuridae</taxon>
        <taxon>Oikopleura</taxon>
    </lineage>
</organism>
<evidence type="ECO:0000256" key="1">
    <source>
        <dbReference type="SAM" id="MobiDB-lite"/>
    </source>
</evidence>
<proteinExistence type="predicted"/>
<feature type="compositionally biased region" description="Polar residues" evidence="1">
    <location>
        <begin position="1"/>
        <end position="10"/>
    </location>
</feature>
<feature type="compositionally biased region" description="Basic and acidic residues" evidence="1">
    <location>
        <begin position="11"/>
        <end position="27"/>
    </location>
</feature>
<dbReference type="Proteomes" id="UP000001307">
    <property type="component" value="Unassembled WGS sequence"/>
</dbReference>
<name>E4X6U6_OIKDI</name>
<dbReference type="InParanoid" id="E4X6U6"/>
<protein>
    <recommendedName>
        <fullName evidence="4">UBZ4-type domain-containing protein</fullName>
    </recommendedName>
</protein>
<evidence type="ECO:0000313" key="2">
    <source>
        <dbReference type="EMBL" id="CBY07992.1"/>
    </source>
</evidence>
<feature type="region of interest" description="Disordered" evidence="1">
    <location>
        <begin position="1"/>
        <end position="37"/>
    </location>
</feature>
<dbReference type="AlphaFoldDB" id="E4X6U6"/>
<evidence type="ECO:0000313" key="3">
    <source>
        <dbReference type="Proteomes" id="UP000001307"/>
    </source>
</evidence>
<sequence>MNWATIQSTIAHDKERNRKKEEAKVEILSDGPDSMDEDLNELIRLNTPKNKSRTKKIEEEVVEIVDSSDDEIITIQGSQEVKNEDVIEISDGQECPKTEKKEVGMCPLCAKEFEFLDLQVHAAECNGVVEEKEPHSSKKTSSWEEEYWQSSPLKKRRMKSPPRAGLINQNTLSQSVDSSATCPLCSKVFYRNYIEEHTTDCLDLQNNLLSPSQKKHRRAEDLRNRWFRNRTAIDPRSGRGTLVNDRFTSNGAFRHDEAEIEKCRLERFQHEINKSPQPIRRGYPCFDKPTEPTEKCFLCSFEFLKSEFEEHATRCAERHYS</sequence>